<comment type="caution">
    <text evidence="2">The sequence shown here is derived from an EMBL/GenBank/DDBJ whole genome shotgun (WGS) entry which is preliminary data.</text>
</comment>
<proteinExistence type="predicted"/>
<dbReference type="AlphaFoldDB" id="A0A9W4VVL3"/>
<organism evidence="2 3">
    <name type="scientific">Pseudoalteromonas haloplanktis</name>
    <name type="common">Alteromonas haloplanktis</name>
    <dbReference type="NCBI Taxonomy" id="228"/>
    <lineage>
        <taxon>Bacteria</taxon>
        <taxon>Pseudomonadati</taxon>
        <taxon>Pseudomonadota</taxon>
        <taxon>Gammaproteobacteria</taxon>
        <taxon>Alteromonadales</taxon>
        <taxon>Pseudoalteromonadaceae</taxon>
        <taxon>Pseudoalteromonas</taxon>
    </lineage>
</organism>
<feature type="transmembrane region" description="Helical" evidence="1">
    <location>
        <begin position="46"/>
        <end position="65"/>
    </location>
</feature>
<sequence length="128" mass="14233">MSQSPELSFSKRLLKHILLWTVFGYCYQSAISLLQKMAIDAYPDNALMMTFLYGIGFNLLSGHLITKYDHFWPVWGAFYIGIIGLVAVPLLLIGVVGLLPMSLLVGILLSLPVCTFAIGLIKEKLNKN</sequence>
<evidence type="ECO:0000313" key="2">
    <source>
        <dbReference type="EMBL" id="CAH9065937.1"/>
    </source>
</evidence>
<reference evidence="2" key="1">
    <citation type="submission" date="2022-07" db="EMBL/GenBank/DDBJ databases">
        <authorList>
            <person name="Criscuolo A."/>
        </authorList>
    </citation>
    <scope>NUCLEOTIDE SEQUENCE</scope>
    <source>
        <strain evidence="2">CIP103197</strain>
    </source>
</reference>
<name>A0A9W4VVL3_PSEHA</name>
<dbReference type="Proteomes" id="UP001152447">
    <property type="component" value="Unassembled WGS sequence"/>
</dbReference>
<keyword evidence="1" id="KW-0472">Membrane</keyword>
<feature type="transmembrane region" description="Helical" evidence="1">
    <location>
        <begin position="12"/>
        <end position="34"/>
    </location>
</feature>
<dbReference type="EMBL" id="CAMAPB010000084">
    <property type="protein sequence ID" value="CAH9065937.1"/>
    <property type="molecule type" value="Genomic_DNA"/>
</dbReference>
<keyword evidence="1" id="KW-1133">Transmembrane helix</keyword>
<keyword evidence="1" id="KW-0812">Transmembrane</keyword>
<protein>
    <submittedName>
        <fullName evidence="2">Uncharacterized protein</fullName>
    </submittedName>
</protein>
<feature type="transmembrane region" description="Helical" evidence="1">
    <location>
        <begin position="103"/>
        <end position="121"/>
    </location>
</feature>
<evidence type="ECO:0000256" key="1">
    <source>
        <dbReference type="SAM" id="Phobius"/>
    </source>
</evidence>
<keyword evidence="3" id="KW-1185">Reference proteome</keyword>
<evidence type="ECO:0000313" key="3">
    <source>
        <dbReference type="Proteomes" id="UP001152447"/>
    </source>
</evidence>
<accession>A0A9W4VVL3</accession>
<gene>
    <name evidence="2" type="ORF">PSEHALCIP103_03484</name>
</gene>
<feature type="transmembrane region" description="Helical" evidence="1">
    <location>
        <begin position="77"/>
        <end position="97"/>
    </location>
</feature>